<dbReference type="InterPro" id="IPR006101">
    <property type="entry name" value="Glyco_hydro_2"/>
</dbReference>
<dbReference type="InterPro" id="IPR023232">
    <property type="entry name" value="Glyco_hydro_2_AS"/>
</dbReference>
<proteinExistence type="inferred from homology"/>
<dbReference type="STRING" id="1572751.PK98_00930"/>
<dbReference type="SMART" id="SM01038">
    <property type="entry name" value="Bgal_small_N"/>
    <property type="match status" value="1"/>
</dbReference>
<dbReference type="GO" id="GO:0030246">
    <property type="term" value="F:carbohydrate binding"/>
    <property type="evidence" value="ECO:0007669"/>
    <property type="project" value="InterPro"/>
</dbReference>
<sequence length="1087" mass="118151">MRSHAHTGRRSGMISLAALLATAAAPVWAQSVPGVAPVQVDPARPNWENPQVNSVDREPARATGFPFEDRARALAGDPAKSDRFLSLNGQWRFHFSDNADTLPDGFEQPGYDAGSWPEIAVPADWQAEGYGQARFANITYPFVPNRPLVPHDDNEVGSYRRTITIPAGWDGSDVVLHVGAAGSAYTVWVNGQQAGYAEDSKLPSEFDVTRHLRPGENVIALQVVRFSDGSYLEDQDFWRVSGIERDVWLMAAPRTRIRDTFVHAGLDPAYRDGVLAVDLAVTAGAAGTARMVLLDGDRVVAQERIAVSAGSAERNVTLRAEVPGVRPWSAETPNLYRLVTELLDPRGRVVQSTARNIGFRTVEMKDGLVSVNGRPITVRGVNRHEHDPDTFHVISRESMERDIVLMKQANINALRTSHYPNDPYLYELADRYGLYVMDEANIESHQYMDAGHKYPERRAELQLGFDPAWRDMHVERVMRMVERDKNHPSIIFWSLGNEAGIGPAFSDAALAAKARDGGRLVSYLGWGTWDGISDHRPNWYADIYAPMYDPAVKMADYATNWDFQQPMIQCEYLHVQGNSGGNIQEYWDTIYAHPHKLQGGFVWDWVDQSINRTTDDGRHYWGDGSSFGAHHGQVIEFGDGLLQPDRTPNPHFFEVQKVYAPVQFGGFDAAAGTMTVTNRHDFVDTAGYDFSWQVQENGVRVAGGPLTVPAVAARSSASLPVGWAGYRPTPGAEAFLTIVARARTGQVPGLDGGHVIGWEQFALTAAPAVLPAPGAGQVAVSRERGAVRLAAGGAELVIDRATGLVRTYRANGQELLSGGAPNFTRALIDNDLGVGSAKRDIPWRKASQEREVEGVEVAEADGRAIVTVRHLTGGGVARFTTSYAMAGDGSVDVTASLEPLQADLGDPLRIGLSYTTPAAFQTVQWYGRGPHETYADRKTSAPVGLWRGDLAAQYHDYMRPQESGNKVDVRWLELIRGDAGGGLRVAGAQPLSVNALPFAYAELERAAPGTRRSSDIVPGSEGSLLVDLVQSGVGGDTAWSDFGRPLSQYRIGVAPVTYSFRLSPATGDGAGAGALPASATEAAIIAE</sequence>
<evidence type="ECO:0000256" key="7">
    <source>
        <dbReference type="RuleBase" id="RU361154"/>
    </source>
</evidence>
<dbReference type="Pfam" id="PF02836">
    <property type="entry name" value="Glyco_hydro_2_C"/>
    <property type="match status" value="1"/>
</dbReference>
<dbReference type="Proteomes" id="UP000030988">
    <property type="component" value="Unassembled WGS sequence"/>
</dbReference>
<organism evidence="10 11">
    <name type="scientific">Croceibacterium mercuriale</name>
    <dbReference type="NCBI Taxonomy" id="1572751"/>
    <lineage>
        <taxon>Bacteria</taxon>
        <taxon>Pseudomonadati</taxon>
        <taxon>Pseudomonadota</taxon>
        <taxon>Alphaproteobacteria</taxon>
        <taxon>Sphingomonadales</taxon>
        <taxon>Erythrobacteraceae</taxon>
        <taxon>Croceibacterium</taxon>
    </lineage>
</organism>
<dbReference type="Pfam" id="PF02837">
    <property type="entry name" value="Glyco_hydro_2_N"/>
    <property type="match status" value="1"/>
</dbReference>
<evidence type="ECO:0000256" key="3">
    <source>
        <dbReference type="ARBA" id="ARBA00012756"/>
    </source>
</evidence>
<keyword evidence="5 7" id="KW-0326">Glycosidase</keyword>
<keyword evidence="8" id="KW-0732">Signal</keyword>
<dbReference type="Pfam" id="PF16353">
    <property type="entry name" value="LacZ_4"/>
    <property type="match status" value="1"/>
</dbReference>
<dbReference type="PANTHER" id="PTHR46323">
    <property type="entry name" value="BETA-GALACTOSIDASE"/>
    <property type="match status" value="1"/>
</dbReference>
<dbReference type="PANTHER" id="PTHR46323:SF2">
    <property type="entry name" value="BETA-GALACTOSIDASE"/>
    <property type="match status" value="1"/>
</dbReference>
<evidence type="ECO:0000256" key="2">
    <source>
        <dbReference type="ARBA" id="ARBA00007401"/>
    </source>
</evidence>
<dbReference type="InterPro" id="IPR014718">
    <property type="entry name" value="GH-type_carb-bd"/>
</dbReference>
<dbReference type="InterPro" id="IPR050347">
    <property type="entry name" value="Bact_Beta-galactosidase"/>
</dbReference>
<dbReference type="Gene3D" id="2.60.40.10">
    <property type="entry name" value="Immunoglobulins"/>
    <property type="match status" value="2"/>
</dbReference>
<dbReference type="InterPro" id="IPR017853">
    <property type="entry name" value="GH"/>
</dbReference>
<dbReference type="InterPro" id="IPR032312">
    <property type="entry name" value="LacZ_4"/>
</dbReference>
<dbReference type="GO" id="GO:0004565">
    <property type="term" value="F:beta-galactosidase activity"/>
    <property type="evidence" value="ECO:0007669"/>
    <property type="project" value="UniProtKB-EC"/>
</dbReference>
<accession>A0A0B2BZ84</accession>
<dbReference type="RefSeq" id="WP_039093588.1">
    <property type="nucleotide sequence ID" value="NZ_JTDN01000001.1"/>
</dbReference>
<dbReference type="InterPro" id="IPR006104">
    <property type="entry name" value="Glyco_hydro_2_N"/>
</dbReference>
<evidence type="ECO:0000259" key="9">
    <source>
        <dbReference type="SMART" id="SM01038"/>
    </source>
</evidence>
<evidence type="ECO:0000256" key="6">
    <source>
        <dbReference type="ARBA" id="ARBA00032230"/>
    </source>
</evidence>
<evidence type="ECO:0000256" key="4">
    <source>
        <dbReference type="ARBA" id="ARBA00022801"/>
    </source>
</evidence>
<protein>
    <recommendedName>
        <fullName evidence="3 7">Beta-galactosidase</fullName>
        <ecNumber evidence="3 7">3.2.1.23</ecNumber>
    </recommendedName>
    <alternativeName>
        <fullName evidence="6 7">Lactase</fullName>
    </alternativeName>
</protein>
<reference evidence="10 11" key="1">
    <citation type="submission" date="2014-11" db="EMBL/GenBank/DDBJ databases">
        <title>Draft genome sequence of Kirrobacter mercurialis.</title>
        <authorList>
            <person name="Coil D.A."/>
            <person name="Eisen J.A."/>
        </authorList>
    </citation>
    <scope>NUCLEOTIDE SEQUENCE [LARGE SCALE GENOMIC DNA]</scope>
    <source>
        <strain evidence="10 11">Coronado</strain>
    </source>
</reference>
<evidence type="ECO:0000256" key="8">
    <source>
        <dbReference type="SAM" id="SignalP"/>
    </source>
</evidence>
<dbReference type="InterPro" id="IPR008979">
    <property type="entry name" value="Galactose-bd-like_sf"/>
</dbReference>
<comment type="similarity">
    <text evidence="2 7">Belongs to the glycosyl hydrolase 2 family.</text>
</comment>
<comment type="catalytic activity">
    <reaction evidence="1 7">
        <text>Hydrolysis of terminal non-reducing beta-D-galactose residues in beta-D-galactosides.</text>
        <dbReference type="EC" id="3.2.1.23"/>
    </reaction>
</comment>
<dbReference type="InterPro" id="IPR023230">
    <property type="entry name" value="Glyco_hydro_2_CS"/>
</dbReference>
<dbReference type="InterPro" id="IPR006103">
    <property type="entry name" value="Glyco_hydro_2_cat"/>
</dbReference>
<dbReference type="PROSITE" id="PS00608">
    <property type="entry name" value="GLYCOSYL_HYDROL_F2_2"/>
    <property type="match status" value="1"/>
</dbReference>
<dbReference type="Gene3D" id="3.20.20.80">
    <property type="entry name" value="Glycosidases"/>
    <property type="match status" value="1"/>
</dbReference>
<dbReference type="InterPro" id="IPR036156">
    <property type="entry name" value="Beta-gal/glucu_dom_sf"/>
</dbReference>
<comment type="caution">
    <text evidence="10">The sequence shown here is derived from an EMBL/GenBank/DDBJ whole genome shotgun (WGS) entry which is preliminary data.</text>
</comment>
<evidence type="ECO:0000313" key="11">
    <source>
        <dbReference type="Proteomes" id="UP000030988"/>
    </source>
</evidence>
<dbReference type="SUPFAM" id="SSF51445">
    <property type="entry name" value="(Trans)glycosidases"/>
    <property type="match status" value="1"/>
</dbReference>
<dbReference type="EC" id="3.2.1.23" evidence="3 7"/>
<dbReference type="SUPFAM" id="SSF49303">
    <property type="entry name" value="beta-Galactosidase/glucuronidase domain"/>
    <property type="match status" value="2"/>
</dbReference>
<dbReference type="SUPFAM" id="SSF74650">
    <property type="entry name" value="Galactose mutarotase-like"/>
    <property type="match status" value="1"/>
</dbReference>
<dbReference type="EMBL" id="JTDN01000001">
    <property type="protein sequence ID" value="KHL25327.1"/>
    <property type="molecule type" value="Genomic_DNA"/>
</dbReference>
<dbReference type="PRINTS" id="PR00132">
    <property type="entry name" value="GLHYDRLASE2"/>
</dbReference>
<dbReference type="Gene3D" id="2.60.120.260">
    <property type="entry name" value="Galactose-binding domain-like"/>
    <property type="match status" value="1"/>
</dbReference>
<dbReference type="SUPFAM" id="SSF49785">
    <property type="entry name" value="Galactose-binding domain-like"/>
    <property type="match status" value="1"/>
</dbReference>
<feature type="chain" id="PRO_5002087257" description="Beta-galactosidase" evidence="8">
    <location>
        <begin position="30"/>
        <end position="1087"/>
    </location>
</feature>
<feature type="signal peptide" evidence="8">
    <location>
        <begin position="1"/>
        <end position="29"/>
    </location>
</feature>
<dbReference type="InterPro" id="IPR004199">
    <property type="entry name" value="B-gal_small/dom_5"/>
</dbReference>
<feature type="domain" description="Beta galactosidase small chain/" evidence="9">
    <location>
        <begin position="788"/>
        <end position="1063"/>
    </location>
</feature>
<gene>
    <name evidence="10" type="ORF">PK98_00930</name>
</gene>
<dbReference type="Pfam" id="PF02929">
    <property type="entry name" value="Bgal_small_N"/>
    <property type="match status" value="1"/>
</dbReference>
<evidence type="ECO:0000313" key="10">
    <source>
        <dbReference type="EMBL" id="KHL25327.1"/>
    </source>
</evidence>
<dbReference type="InterPro" id="IPR006102">
    <property type="entry name" value="Ig-like_GH2"/>
</dbReference>
<dbReference type="PROSITE" id="PS00719">
    <property type="entry name" value="GLYCOSYL_HYDROL_F2_1"/>
    <property type="match status" value="1"/>
</dbReference>
<dbReference type="Pfam" id="PF00703">
    <property type="entry name" value="Glyco_hydro_2"/>
    <property type="match status" value="1"/>
</dbReference>
<dbReference type="GO" id="GO:0009341">
    <property type="term" value="C:beta-galactosidase complex"/>
    <property type="evidence" value="ECO:0007669"/>
    <property type="project" value="InterPro"/>
</dbReference>
<dbReference type="InterPro" id="IPR011013">
    <property type="entry name" value="Gal_mutarotase_sf_dom"/>
</dbReference>
<evidence type="ECO:0000256" key="1">
    <source>
        <dbReference type="ARBA" id="ARBA00001412"/>
    </source>
</evidence>
<keyword evidence="11" id="KW-1185">Reference proteome</keyword>
<dbReference type="InterPro" id="IPR013783">
    <property type="entry name" value="Ig-like_fold"/>
</dbReference>
<evidence type="ECO:0000256" key="5">
    <source>
        <dbReference type="ARBA" id="ARBA00023295"/>
    </source>
</evidence>
<name>A0A0B2BZ84_9SPHN</name>
<keyword evidence="4 7" id="KW-0378">Hydrolase</keyword>
<dbReference type="AlphaFoldDB" id="A0A0B2BZ84"/>
<dbReference type="GO" id="GO:0005990">
    <property type="term" value="P:lactose catabolic process"/>
    <property type="evidence" value="ECO:0007669"/>
    <property type="project" value="TreeGrafter"/>
</dbReference>
<dbReference type="Gene3D" id="2.70.98.10">
    <property type="match status" value="1"/>
</dbReference>